<reference evidence="5" key="1">
    <citation type="submission" date="2016-10" db="EMBL/GenBank/DDBJ databases">
        <authorList>
            <person name="Benchimol M."/>
            <person name="Almeida L.G."/>
            <person name="Vasconcelos A.T."/>
            <person name="Perreira-Neves A."/>
            <person name="Rosa I.A."/>
            <person name="Tasca T."/>
            <person name="Bogo M.R."/>
            <person name="de Souza W."/>
        </authorList>
    </citation>
    <scope>NUCLEOTIDE SEQUENCE [LARGE SCALE GENOMIC DNA]</scope>
    <source>
        <strain evidence="5">K</strain>
    </source>
</reference>
<dbReference type="InterPro" id="IPR035983">
    <property type="entry name" value="Hect_E3_ubiquitin_ligase"/>
</dbReference>
<dbReference type="GeneID" id="94840178"/>
<gene>
    <name evidence="5" type="ORF">TRFO_27320</name>
</gene>
<evidence type="ECO:0000313" key="6">
    <source>
        <dbReference type="Proteomes" id="UP000179807"/>
    </source>
</evidence>
<feature type="transmembrane region" description="Helical" evidence="3">
    <location>
        <begin position="502"/>
        <end position="522"/>
    </location>
</feature>
<protein>
    <recommendedName>
        <fullName evidence="4">HECT domain-containing protein</fullName>
    </recommendedName>
</protein>
<dbReference type="PANTHER" id="PTHR46654">
    <property type="entry name" value="E3 UBIQUITIN-PROTEIN LIGASE HECTD3"/>
    <property type="match status" value="1"/>
</dbReference>
<evidence type="ECO:0000259" key="4">
    <source>
        <dbReference type="PROSITE" id="PS50237"/>
    </source>
</evidence>
<keyword evidence="3" id="KW-0472">Membrane</keyword>
<sequence>MGNSFSKTEEISFCLWKCITEKYIHTHLSIPSGNNRHQQSYLIPPSLLQQLLMTNEDLIQNNKDDIIEYLIGFSEDSKKMKKYQKWIQIVQKCHYLAQLRINSFSLGSFKELIPKNIFEQINPNFSCEICTILYQNLINPGSVDNEIQQYINILKPLPQFSVFSHPSNETLINLSAFSGIVTLNSINLRGMCTNGYYLFLLSSENMVSAYPILENGSLLSPITNKLNIPDDSNASITASINSLIVTSFKQQYFYDLNKIVHSFDGTIDYIANRSHKFDNIIISDGIVDVIIDHEFNVLILSTSNHKNNTQNNNDNYKKVHRVKLCQGDAQVNDFARNVLSESLFTCPAETNGVFLSFYLRVDNLHMLCRQFSLITGKHVADKTFEFPYNIISMSYDGINKQHLIALNENGRFVIHSYSSSSCINPYLFGFQNVFENIIVDENNNSSFFQLLCLISQYSFSSITENNFSLFLFPNSASIITYISMVTSLLSIYDDFDESSFSFYYNAIQILVIMITENVRYFLSKNDILKERILMNITELLYKLSNMKNPIFEFVLIPFIFTMILNYLTFNDQILCLLDKILHNPNTVLVLYIIRQASNCQSFVSIHNVERNYLFDKYIKSLPDSINPLILAFLISMQKSFIKEVLVSLQKDEFSSITLFSKDTKKDQSLEAFANYLTFLIDKFLPLIMLNLEYNELREAPVFILFDNFLMLIAGLSNFHGIAQIVNPLLHIVPSAIKDKFNTRGSSIIATKIGIVSGAFSSTLLKGGDFSSFEDKYKWLIWPNIYLVEKSNIQEYLLSDNIEMYSLETQKFLNNSDTIMNYIYGKWKPAINRNIKEPFLTIDKFFLATLLKHTNKYHLIENYNTSIPEMRSLLEQMARVRNTARQFLQEGKSIDDMILKCKILLKMKSNVIDDNKTAKLISDFMVSKDTSYSIINFIANQKNRLVLTNIGFNIVESKYNNQENPYFIESFSVLLSTIDNFDGLSTILRYDTDKKSTNSIFAFLKKVVKSDSKFLLLIAHKLLKGGAIPDELIGDIVQNLLPKAQYDPKMFALVFERVGYVTKYLAQQFDFENMTDKDWFFLSDAFRRIKCPHDLYLKIVSYFYNCPINKLHMISLCIYRAIINLNLDQHSEKEIIKKNFLFLLKSLGDFIIDSNNIERSSYIICILRKILCISNDVSFYLCEIINSIKPETATDSDICAVFSILGGFLDIVKPYSQIIFSKISEGKESNKINNETLDDSHFISNEIKFLHGILLDNNCAIEFPIGCESKVFEINSENVFLDSQGLNNQFNPLTFPNYEYVCDFFDRATASFNSRMGLTYLNSLSNYLREPSFIENISPSFIEKIMKKLQFTISPLGSFEDNKQLLFNLMCKPEFPTQNEFSKMISLESPVISFISPVLSNKSPIEINFACDHDFEGYLGLVSETCSKYNNYFVVNIPTMMIYPNVKRIEGLKIKDNNITFTIDPVKREIILGKHKINFLNLGVDIPIRAFIGVLPPVNVIDIVVKNQQNVLIPNFEPCISPWPPLLKNQQVLLKYPEWVNKNLKDSKSLLNVIDQLPKFDSIELNNPCNRNYFFARPMSMPINSFEAHQMSLPMKQFGLKILFGQLSSQISMIIIMRLINHGFVNFIKSPIRIHSLLLCALETFDIECFENNTFPFYLENSLYNDCANSSTIDTNLRNECFSCLEIVKTHHSFKKEIENYIEWMMNQPNTHCSGICYDQNPLEIIKPPIVDAILISSSNLKNLNDNYIRVNNHPKSLPYNITEERSMIKCKKHDRISCLNISFSNNDWILGTDFELLILLKQYMNYFPHQRPSFIRRIYMELILIQSPFVYCYIPEILLNFTQEFLSPLEVETKYVNCLLLLGGFIKKYNVSQQISTFFYHEKRNLLSTTSTLLAPYFPEFNINYGKPFQNNESTFQKNISISIPSLDIKTPIDDVISLVFLYRSFMIERDDIIGFPFWEVLPIWIAFNISGFIPDSEEEKPKVIKKVNFADNNKEKGEINNVIIIDNPSELPLIVTISLDCKISPDSLLLISTTPDFSNPTIIDSQHISNSFQTKSKILYISQIDIPKELEQRNIDIRVMKKTIDPESKNFMFNPFDLHDAFLEEITIFIKKWKSNHTEELLSIIPHYMFNQPQFEVLKECVLSSQLRNIFPTRIVLLVTFVLFRINYFYKHFQDQIPGSFWSSVRNLISSEEAAGEFVQAISISYLPPPSLYFNRHEARRIIVDGYGNQSNTIIAQFSRQIYYKFAMNLRCKNRPWTVKFYGESAIDAGGPAFELFSEISSSIFEPTSKLFIPVPNSIYKCGTFRDTFVPFTNLGFIACRQYYSIGVFIGIVIRTGISQALPFAPLIWKFLAKEKITENDVFLVDDKLKIFVERIRKAKNDPNFEEKFKLTWTVEDWDGSLVKVSRFENIQFVKGSQVEMYISECIKKRIESLYPHLERIRNGFYDNIGFQNHRFMTSNILSLLAQGSNIITTDQLRNITFFDYSIPVNTPGYENFWIAIEMMTNNQRSLFLKFVTTLTRLPNPAINPDFKISVTLKRDSTDMMLPSASTCFNKLYLPAYSTSQIAYKKITLAIENCQTMENS</sequence>
<feature type="domain" description="HECT" evidence="4">
    <location>
        <begin position="2260"/>
        <end position="2585"/>
    </location>
</feature>
<dbReference type="SUPFAM" id="SSF56204">
    <property type="entry name" value="Hect, E3 ligase catalytic domain"/>
    <property type="match status" value="1"/>
</dbReference>
<feature type="active site" description="Glycyl thioester intermediate" evidence="2">
    <location>
        <position position="2553"/>
    </location>
</feature>
<dbReference type="InterPro" id="IPR042469">
    <property type="entry name" value="HECTD3"/>
</dbReference>
<keyword evidence="3" id="KW-1133">Transmembrane helix</keyword>
<evidence type="ECO:0000256" key="2">
    <source>
        <dbReference type="PROSITE-ProRule" id="PRU00104"/>
    </source>
</evidence>
<dbReference type="PANTHER" id="PTHR46654:SF1">
    <property type="entry name" value="E3 UBIQUITIN-PROTEIN LIGASE HECTD3"/>
    <property type="match status" value="1"/>
</dbReference>
<dbReference type="Proteomes" id="UP000179807">
    <property type="component" value="Unassembled WGS sequence"/>
</dbReference>
<proteinExistence type="predicted"/>
<feature type="transmembrane region" description="Helical" evidence="3">
    <location>
        <begin position="550"/>
        <end position="569"/>
    </location>
</feature>
<dbReference type="Gene3D" id="3.90.1750.10">
    <property type="entry name" value="Hect, E3 ligase catalytic domains"/>
    <property type="match status" value="1"/>
</dbReference>
<evidence type="ECO:0000313" key="5">
    <source>
        <dbReference type="EMBL" id="OHT05013.1"/>
    </source>
</evidence>
<dbReference type="SMART" id="SM00119">
    <property type="entry name" value="HECTc"/>
    <property type="match status" value="1"/>
</dbReference>
<dbReference type="InterPro" id="IPR000569">
    <property type="entry name" value="HECT_dom"/>
</dbReference>
<dbReference type="VEuPathDB" id="TrichDB:TRFO_27320"/>
<dbReference type="EMBL" id="MLAK01000772">
    <property type="protein sequence ID" value="OHT05013.1"/>
    <property type="molecule type" value="Genomic_DNA"/>
</dbReference>
<dbReference type="PROSITE" id="PS50237">
    <property type="entry name" value="HECT"/>
    <property type="match status" value="1"/>
</dbReference>
<dbReference type="Gene3D" id="3.30.2410.10">
    <property type="entry name" value="Hect, E3 ligase catalytic domain"/>
    <property type="match status" value="1"/>
</dbReference>
<name>A0A1J4K6B3_9EUKA</name>
<dbReference type="RefSeq" id="XP_068358149.1">
    <property type="nucleotide sequence ID" value="XM_068505474.1"/>
</dbReference>
<feature type="transmembrane region" description="Helical" evidence="3">
    <location>
        <begin position="469"/>
        <end position="490"/>
    </location>
</feature>
<keyword evidence="1 2" id="KW-0833">Ubl conjugation pathway</keyword>
<dbReference type="GO" id="GO:0004842">
    <property type="term" value="F:ubiquitin-protein transferase activity"/>
    <property type="evidence" value="ECO:0007669"/>
    <property type="project" value="InterPro"/>
</dbReference>
<dbReference type="Gene3D" id="3.30.2160.10">
    <property type="entry name" value="Hect, E3 ligase catalytic domain"/>
    <property type="match status" value="1"/>
</dbReference>
<evidence type="ECO:0000256" key="1">
    <source>
        <dbReference type="ARBA" id="ARBA00022786"/>
    </source>
</evidence>
<comment type="caution">
    <text evidence="5">The sequence shown here is derived from an EMBL/GenBank/DDBJ whole genome shotgun (WGS) entry which is preliminary data.</text>
</comment>
<accession>A0A1J4K6B3</accession>
<organism evidence="5 6">
    <name type="scientific">Tritrichomonas foetus</name>
    <dbReference type="NCBI Taxonomy" id="1144522"/>
    <lineage>
        <taxon>Eukaryota</taxon>
        <taxon>Metamonada</taxon>
        <taxon>Parabasalia</taxon>
        <taxon>Tritrichomonadida</taxon>
        <taxon>Tritrichomonadidae</taxon>
        <taxon>Tritrichomonas</taxon>
    </lineage>
</organism>
<keyword evidence="6" id="KW-1185">Reference proteome</keyword>
<keyword evidence="3" id="KW-0812">Transmembrane</keyword>
<dbReference type="GO" id="GO:0005737">
    <property type="term" value="C:cytoplasm"/>
    <property type="evidence" value="ECO:0007669"/>
    <property type="project" value="TreeGrafter"/>
</dbReference>
<evidence type="ECO:0000256" key="3">
    <source>
        <dbReference type="SAM" id="Phobius"/>
    </source>
</evidence>
<dbReference type="Pfam" id="PF00632">
    <property type="entry name" value="HECT"/>
    <property type="match status" value="1"/>
</dbReference>
<dbReference type="OrthoDB" id="8068875at2759"/>